<keyword evidence="2" id="KW-0808">Transferase</keyword>
<evidence type="ECO:0000313" key="5">
    <source>
        <dbReference type="Proteomes" id="UP000518752"/>
    </source>
</evidence>
<name>A0A8H5H404_9AGAR</name>
<evidence type="ECO:0000256" key="2">
    <source>
        <dbReference type="ARBA" id="ARBA00022679"/>
    </source>
</evidence>
<comment type="caution">
    <text evidence="4">The sequence shown here is derived from an EMBL/GenBank/DDBJ whole genome shotgun (WGS) entry which is preliminary data.</text>
</comment>
<dbReference type="PANTHER" id="PTHR31121">
    <property type="entry name" value="ALPHA-1,2 MANNOSYLTRANSFERASE KTR1"/>
    <property type="match status" value="1"/>
</dbReference>
<proteinExistence type="inferred from homology"/>
<protein>
    <recommendedName>
        <fullName evidence="6">Glycosyltransferase family 15 protein</fullName>
    </recommendedName>
</protein>
<evidence type="ECO:0000313" key="4">
    <source>
        <dbReference type="EMBL" id="KAF5376531.1"/>
    </source>
</evidence>
<dbReference type="GO" id="GO:0016020">
    <property type="term" value="C:membrane"/>
    <property type="evidence" value="ECO:0007669"/>
    <property type="project" value="InterPro"/>
</dbReference>
<feature type="signal peptide" evidence="3">
    <location>
        <begin position="1"/>
        <end position="31"/>
    </location>
</feature>
<dbReference type="GO" id="GO:0000032">
    <property type="term" value="P:cell wall mannoprotein biosynthetic process"/>
    <property type="evidence" value="ECO:0007669"/>
    <property type="project" value="TreeGrafter"/>
</dbReference>
<dbReference type="AlphaFoldDB" id="A0A8H5H404"/>
<keyword evidence="3" id="KW-0732">Signal</keyword>
<dbReference type="Gene3D" id="3.90.550.10">
    <property type="entry name" value="Spore Coat Polysaccharide Biosynthesis Protein SpsA, Chain A"/>
    <property type="match status" value="1"/>
</dbReference>
<gene>
    <name evidence="4" type="ORF">D9757_008306</name>
</gene>
<dbReference type="OrthoDB" id="439943at2759"/>
<comment type="similarity">
    <text evidence="1">Belongs to the glycosyltransferase 15 family.</text>
</comment>
<dbReference type="GO" id="GO:0000026">
    <property type="term" value="F:alpha-1,2-mannosyltransferase activity"/>
    <property type="evidence" value="ECO:0007669"/>
    <property type="project" value="TreeGrafter"/>
</dbReference>
<reference evidence="4 5" key="1">
    <citation type="journal article" date="2020" name="ISME J.">
        <title>Uncovering the hidden diversity of litter-decomposition mechanisms in mushroom-forming fungi.</title>
        <authorList>
            <person name="Floudas D."/>
            <person name="Bentzer J."/>
            <person name="Ahren D."/>
            <person name="Johansson T."/>
            <person name="Persson P."/>
            <person name="Tunlid A."/>
        </authorList>
    </citation>
    <scope>NUCLEOTIDE SEQUENCE [LARGE SCALE GENOMIC DNA]</scope>
    <source>
        <strain evidence="4 5">CBS 406.79</strain>
    </source>
</reference>
<dbReference type="Pfam" id="PF01793">
    <property type="entry name" value="Glyco_transf_15"/>
    <property type="match status" value="1"/>
</dbReference>
<accession>A0A8H5H404</accession>
<evidence type="ECO:0008006" key="6">
    <source>
        <dbReference type="Google" id="ProtNLM"/>
    </source>
</evidence>
<evidence type="ECO:0000256" key="3">
    <source>
        <dbReference type="SAM" id="SignalP"/>
    </source>
</evidence>
<dbReference type="PANTHER" id="PTHR31121:SF6">
    <property type="entry name" value="ALPHA-1,2 MANNOSYLTRANSFERASE KTR1"/>
    <property type="match status" value="1"/>
</dbReference>
<sequence length="395" mass="45398">MPSSRTRFAIFLVFSILALLIFLPKEKISQSYHSFYGSARPHISQSKPNAAILMLIAPSRIHQATLALLNVENRFNRRLQYPYVLFTANEEEYAMITEEERQKIDWITQGRATLGTFLRSTPIVESFTGMVAVVTKDSWEIPDFYDKSRVEDSFRNIGFSSGYRSMCRFYSGFFWKQPALLEYEWLWRLDTDIEFHCDIPYDPVERMIEAGALYGFIQINEDAEWVQPSLASNVSEFLSSYYSSHSSASNAVPGVALPPVPADVNHAFVWHGMNGVEKALKGEGGNGEWTRMCMYNNFEISHRSLWESQIYTSFFEHLDNAGGFFYERWSDSPIHSFGVAMALRKDQVMQFHDMGYQHQGWAFECATIDRCTCLKEGAAADFDDQGYRWFNTSAS</sequence>
<dbReference type="GO" id="GO:0005794">
    <property type="term" value="C:Golgi apparatus"/>
    <property type="evidence" value="ECO:0007669"/>
    <property type="project" value="TreeGrafter"/>
</dbReference>
<keyword evidence="5" id="KW-1185">Reference proteome</keyword>
<dbReference type="SUPFAM" id="SSF53448">
    <property type="entry name" value="Nucleotide-diphospho-sugar transferases"/>
    <property type="match status" value="1"/>
</dbReference>
<dbReference type="EMBL" id="JAACJN010000090">
    <property type="protein sequence ID" value="KAF5376531.1"/>
    <property type="molecule type" value="Genomic_DNA"/>
</dbReference>
<feature type="chain" id="PRO_5034278338" description="Glycosyltransferase family 15 protein" evidence="3">
    <location>
        <begin position="32"/>
        <end position="395"/>
    </location>
</feature>
<dbReference type="InterPro" id="IPR002685">
    <property type="entry name" value="Glyco_trans_15"/>
</dbReference>
<dbReference type="Proteomes" id="UP000518752">
    <property type="component" value="Unassembled WGS sequence"/>
</dbReference>
<dbReference type="InterPro" id="IPR029044">
    <property type="entry name" value="Nucleotide-diphossugar_trans"/>
</dbReference>
<evidence type="ECO:0000256" key="1">
    <source>
        <dbReference type="ARBA" id="ARBA00007677"/>
    </source>
</evidence>
<dbReference type="GO" id="GO:0006487">
    <property type="term" value="P:protein N-linked glycosylation"/>
    <property type="evidence" value="ECO:0007669"/>
    <property type="project" value="TreeGrafter"/>
</dbReference>
<organism evidence="4 5">
    <name type="scientific">Collybiopsis confluens</name>
    <dbReference type="NCBI Taxonomy" id="2823264"/>
    <lineage>
        <taxon>Eukaryota</taxon>
        <taxon>Fungi</taxon>
        <taxon>Dikarya</taxon>
        <taxon>Basidiomycota</taxon>
        <taxon>Agaricomycotina</taxon>
        <taxon>Agaricomycetes</taxon>
        <taxon>Agaricomycetidae</taxon>
        <taxon>Agaricales</taxon>
        <taxon>Marasmiineae</taxon>
        <taxon>Omphalotaceae</taxon>
        <taxon>Collybiopsis</taxon>
    </lineage>
</organism>